<evidence type="ECO:0000313" key="1">
    <source>
        <dbReference type="EMBL" id="KAH3843759.1"/>
    </source>
</evidence>
<gene>
    <name evidence="1" type="ORF">DPMN_117290</name>
</gene>
<accession>A0A9D4KQD0</accession>
<dbReference type="EMBL" id="JAIWYP010000004">
    <property type="protein sequence ID" value="KAH3843759.1"/>
    <property type="molecule type" value="Genomic_DNA"/>
</dbReference>
<sequence length="52" mass="5948">MQSREKTQLQRAVSAVKQHKMKIRLLHGNLMLHVVHCQTMDMGVLASHAQVQ</sequence>
<dbReference type="Proteomes" id="UP000828390">
    <property type="component" value="Unassembled WGS sequence"/>
</dbReference>
<protein>
    <submittedName>
        <fullName evidence="1">Uncharacterized protein</fullName>
    </submittedName>
</protein>
<proteinExistence type="predicted"/>
<reference evidence="1" key="1">
    <citation type="journal article" date="2019" name="bioRxiv">
        <title>The Genome of the Zebra Mussel, Dreissena polymorpha: A Resource for Invasive Species Research.</title>
        <authorList>
            <person name="McCartney M.A."/>
            <person name="Auch B."/>
            <person name="Kono T."/>
            <person name="Mallez S."/>
            <person name="Zhang Y."/>
            <person name="Obille A."/>
            <person name="Becker A."/>
            <person name="Abrahante J.E."/>
            <person name="Garbe J."/>
            <person name="Badalamenti J.P."/>
            <person name="Herman A."/>
            <person name="Mangelson H."/>
            <person name="Liachko I."/>
            <person name="Sullivan S."/>
            <person name="Sone E.D."/>
            <person name="Koren S."/>
            <person name="Silverstein K.A.T."/>
            <person name="Beckman K.B."/>
            <person name="Gohl D.M."/>
        </authorList>
    </citation>
    <scope>NUCLEOTIDE SEQUENCE</scope>
    <source>
        <strain evidence="1">Duluth1</strain>
        <tissue evidence="1">Whole animal</tissue>
    </source>
</reference>
<organism evidence="1 2">
    <name type="scientific">Dreissena polymorpha</name>
    <name type="common">Zebra mussel</name>
    <name type="synonym">Mytilus polymorpha</name>
    <dbReference type="NCBI Taxonomy" id="45954"/>
    <lineage>
        <taxon>Eukaryota</taxon>
        <taxon>Metazoa</taxon>
        <taxon>Spiralia</taxon>
        <taxon>Lophotrochozoa</taxon>
        <taxon>Mollusca</taxon>
        <taxon>Bivalvia</taxon>
        <taxon>Autobranchia</taxon>
        <taxon>Heteroconchia</taxon>
        <taxon>Euheterodonta</taxon>
        <taxon>Imparidentia</taxon>
        <taxon>Neoheterodontei</taxon>
        <taxon>Myida</taxon>
        <taxon>Dreissenoidea</taxon>
        <taxon>Dreissenidae</taxon>
        <taxon>Dreissena</taxon>
    </lineage>
</organism>
<keyword evidence="2" id="KW-1185">Reference proteome</keyword>
<dbReference type="AlphaFoldDB" id="A0A9D4KQD0"/>
<reference evidence="1" key="2">
    <citation type="submission" date="2020-11" db="EMBL/GenBank/DDBJ databases">
        <authorList>
            <person name="McCartney M.A."/>
            <person name="Auch B."/>
            <person name="Kono T."/>
            <person name="Mallez S."/>
            <person name="Becker A."/>
            <person name="Gohl D.M."/>
            <person name="Silverstein K.A.T."/>
            <person name="Koren S."/>
            <person name="Bechman K.B."/>
            <person name="Herman A."/>
            <person name="Abrahante J.E."/>
            <person name="Garbe J."/>
        </authorList>
    </citation>
    <scope>NUCLEOTIDE SEQUENCE</scope>
    <source>
        <strain evidence="1">Duluth1</strain>
        <tissue evidence="1">Whole animal</tissue>
    </source>
</reference>
<evidence type="ECO:0000313" key="2">
    <source>
        <dbReference type="Proteomes" id="UP000828390"/>
    </source>
</evidence>
<name>A0A9D4KQD0_DREPO</name>
<comment type="caution">
    <text evidence="1">The sequence shown here is derived from an EMBL/GenBank/DDBJ whole genome shotgun (WGS) entry which is preliminary data.</text>
</comment>